<accession>A0A1E4SXG7</accession>
<keyword evidence="10" id="KW-0812">Transmembrane</keyword>
<dbReference type="EMBL" id="KV453858">
    <property type="protein sequence ID" value="ODV84152.1"/>
    <property type="molecule type" value="Genomic_DNA"/>
</dbReference>
<evidence type="ECO:0000256" key="10">
    <source>
        <dbReference type="SAM" id="Phobius"/>
    </source>
</evidence>
<evidence type="ECO:0000256" key="2">
    <source>
        <dbReference type="ARBA" id="ARBA00022723"/>
    </source>
</evidence>
<dbReference type="CDD" id="cd00067">
    <property type="entry name" value="GAL4"/>
    <property type="match status" value="1"/>
</dbReference>
<organism evidence="12 13">
    <name type="scientific">[Candida] arabinofermentans NRRL YB-2248</name>
    <dbReference type="NCBI Taxonomy" id="983967"/>
    <lineage>
        <taxon>Eukaryota</taxon>
        <taxon>Fungi</taxon>
        <taxon>Dikarya</taxon>
        <taxon>Ascomycota</taxon>
        <taxon>Saccharomycotina</taxon>
        <taxon>Pichiomycetes</taxon>
        <taxon>Pichiales</taxon>
        <taxon>Pichiaceae</taxon>
        <taxon>Ogataea</taxon>
        <taxon>Ogataea/Candida clade</taxon>
    </lineage>
</organism>
<dbReference type="GO" id="GO:0008270">
    <property type="term" value="F:zinc ion binding"/>
    <property type="evidence" value="ECO:0007669"/>
    <property type="project" value="InterPro"/>
</dbReference>
<keyword evidence="6" id="KW-0804">Transcription</keyword>
<dbReference type="GO" id="GO:0005634">
    <property type="term" value="C:nucleus"/>
    <property type="evidence" value="ECO:0007669"/>
    <property type="project" value="UniProtKB-SubCell"/>
</dbReference>
<evidence type="ECO:0000256" key="4">
    <source>
        <dbReference type="ARBA" id="ARBA00023015"/>
    </source>
</evidence>
<evidence type="ECO:0000256" key="8">
    <source>
        <dbReference type="SAM" id="Coils"/>
    </source>
</evidence>
<dbReference type="PROSITE" id="PS00463">
    <property type="entry name" value="ZN2_CY6_FUNGAL_1"/>
    <property type="match status" value="1"/>
</dbReference>
<protein>
    <recommendedName>
        <fullName evidence="11">Zn(2)-C6 fungal-type domain-containing protein</fullName>
    </recommendedName>
</protein>
<dbReference type="AlphaFoldDB" id="A0A1E4SXG7"/>
<keyword evidence="2" id="KW-0479">Metal-binding</keyword>
<feature type="region of interest" description="Disordered" evidence="9">
    <location>
        <begin position="598"/>
        <end position="622"/>
    </location>
</feature>
<gene>
    <name evidence="12" type="ORF">CANARDRAFT_8830</name>
</gene>
<dbReference type="GO" id="GO:0000981">
    <property type="term" value="F:DNA-binding transcription factor activity, RNA polymerase II-specific"/>
    <property type="evidence" value="ECO:0007669"/>
    <property type="project" value="InterPro"/>
</dbReference>
<keyword evidence="4" id="KW-0805">Transcription regulation</keyword>
<dbReference type="InterPro" id="IPR052202">
    <property type="entry name" value="Yeast_MetPath_Reg"/>
</dbReference>
<dbReference type="OrthoDB" id="2399539at2759"/>
<dbReference type="PANTHER" id="PTHR47782">
    <property type="entry name" value="ZN(II)2CYS6 TRANSCRIPTION FACTOR (EUROFUNG)-RELATED"/>
    <property type="match status" value="1"/>
</dbReference>
<dbReference type="GO" id="GO:0045944">
    <property type="term" value="P:positive regulation of transcription by RNA polymerase II"/>
    <property type="evidence" value="ECO:0007669"/>
    <property type="project" value="TreeGrafter"/>
</dbReference>
<keyword evidence="10" id="KW-1133">Transmembrane helix</keyword>
<dbReference type="InterPro" id="IPR036864">
    <property type="entry name" value="Zn2-C6_fun-type_DNA-bd_sf"/>
</dbReference>
<feature type="coiled-coil region" evidence="8">
    <location>
        <begin position="57"/>
        <end position="98"/>
    </location>
</feature>
<dbReference type="SMART" id="SM00906">
    <property type="entry name" value="Fungal_trans"/>
    <property type="match status" value="1"/>
</dbReference>
<dbReference type="GO" id="GO:0043565">
    <property type="term" value="F:sequence-specific DNA binding"/>
    <property type="evidence" value="ECO:0007669"/>
    <property type="project" value="TreeGrafter"/>
</dbReference>
<dbReference type="GO" id="GO:0006351">
    <property type="term" value="P:DNA-templated transcription"/>
    <property type="evidence" value="ECO:0007669"/>
    <property type="project" value="InterPro"/>
</dbReference>
<feature type="transmembrane region" description="Helical" evidence="10">
    <location>
        <begin position="526"/>
        <end position="545"/>
    </location>
</feature>
<keyword evidence="5" id="KW-0238">DNA-binding</keyword>
<keyword evidence="10" id="KW-0472">Membrane</keyword>
<name>A0A1E4SXG7_9ASCO</name>
<dbReference type="Pfam" id="PF00172">
    <property type="entry name" value="Zn_clus"/>
    <property type="match status" value="1"/>
</dbReference>
<dbReference type="SUPFAM" id="SSF57701">
    <property type="entry name" value="Zn2/Cys6 DNA-binding domain"/>
    <property type="match status" value="1"/>
</dbReference>
<keyword evidence="7" id="KW-0539">Nucleus</keyword>
<evidence type="ECO:0000256" key="7">
    <source>
        <dbReference type="ARBA" id="ARBA00023242"/>
    </source>
</evidence>
<dbReference type="STRING" id="983967.A0A1E4SXG7"/>
<comment type="subcellular location">
    <subcellularLocation>
        <location evidence="1">Nucleus</location>
    </subcellularLocation>
</comment>
<evidence type="ECO:0000256" key="3">
    <source>
        <dbReference type="ARBA" id="ARBA00022833"/>
    </source>
</evidence>
<evidence type="ECO:0000259" key="11">
    <source>
        <dbReference type="PROSITE" id="PS50048"/>
    </source>
</evidence>
<keyword evidence="8" id="KW-0175">Coiled coil</keyword>
<dbReference type="SMART" id="SM00066">
    <property type="entry name" value="GAL4"/>
    <property type="match status" value="1"/>
</dbReference>
<dbReference type="Pfam" id="PF04082">
    <property type="entry name" value="Fungal_trans"/>
    <property type="match status" value="1"/>
</dbReference>
<evidence type="ECO:0000256" key="5">
    <source>
        <dbReference type="ARBA" id="ARBA00023125"/>
    </source>
</evidence>
<proteinExistence type="predicted"/>
<evidence type="ECO:0000256" key="1">
    <source>
        <dbReference type="ARBA" id="ARBA00004123"/>
    </source>
</evidence>
<dbReference type="CDD" id="cd12148">
    <property type="entry name" value="fungal_TF_MHR"/>
    <property type="match status" value="1"/>
</dbReference>
<evidence type="ECO:0000256" key="9">
    <source>
        <dbReference type="SAM" id="MobiDB-lite"/>
    </source>
</evidence>
<reference evidence="13" key="1">
    <citation type="submission" date="2016-04" db="EMBL/GenBank/DDBJ databases">
        <title>Comparative genomics of biotechnologically important yeasts.</title>
        <authorList>
            <consortium name="DOE Joint Genome Institute"/>
            <person name="Riley R."/>
            <person name="Haridas S."/>
            <person name="Wolfe K.H."/>
            <person name="Lopes M.R."/>
            <person name="Hittinger C.T."/>
            <person name="Goker M."/>
            <person name="Salamov A."/>
            <person name="Wisecaver J."/>
            <person name="Long T.M."/>
            <person name="Aerts A.L."/>
            <person name="Barry K."/>
            <person name="Choi C."/>
            <person name="Clum A."/>
            <person name="Coughlan A.Y."/>
            <person name="Deshpande S."/>
            <person name="Douglass A.P."/>
            <person name="Hanson S.J."/>
            <person name="Klenk H.-P."/>
            <person name="Labutti K."/>
            <person name="Lapidus A."/>
            <person name="Lindquist E."/>
            <person name="Lipzen A."/>
            <person name="Meier-Kolthoff J.P."/>
            <person name="Ohm R.A."/>
            <person name="Otillar R.P."/>
            <person name="Pangilinan J."/>
            <person name="Peng Y."/>
            <person name="Rokas A."/>
            <person name="Rosa C.A."/>
            <person name="Scheuner C."/>
            <person name="Sibirny A.A."/>
            <person name="Slot J.C."/>
            <person name="Stielow J.B."/>
            <person name="Sun H."/>
            <person name="Kurtzman C.P."/>
            <person name="Blackwell M."/>
            <person name="Grigoriev I.V."/>
            <person name="Jeffries T.W."/>
        </authorList>
    </citation>
    <scope>NUCLEOTIDE SEQUENCE [LARGE SCALE GENOMIC DNA]</scope>
    <source>
        <strain evidence="13">NRRL YB-2248</strain>
    </source>
</reference>
<evidence type="ECO:0000313" key="13">
    <source>
        <dbReference type="Proteomes" id="UP000094801"/>
    </source>
</evidence>
<dbReference type="Proteomes" id="UP000094801">
    <property type="component" value="Unassembled WGS sequence"/>
</dbReference>
<sequence length="671" mass="76992">MSIEHQPRPKLKRKERVLVACNRCKARKRKCDGNFPCKSCLAAQLFCTFDRPPVEAAEVNNIEIAELRKANEDLKREVERLNKMVAEDQNQMSVLQNKINGNQITQLSCSRKKEVSALSNNGRSPEMISEVEILSTISSLLHKRTREVDEYIGSFAVISIVKAIKKYLRTGTDTAENSPTILDTDFQENTYVSPHLEESFFTRFFSLSHNRHYFIDECWFYKILAKPDSEKTHWDLFAINIALGIGCRLTELLKVTIYPSPDMYFKKSLTYLAGANLTHIQQIQACLLIALFIGRSYHLSFYITSWELTGIAMRKLVQVGLHRKQPVTYETALEYEFNKRLFWSAYNYDKLLSLSLGRPGSINECFIDVPYPLSFEISPDPTPKDIYDLYHMQIRQEADRNLPQPITSFTTLIHTCMIRQVESRIHLAFYTVNDSIPIADSFDSIVADINDWYLSLPSRADFFNAMKARESYDYLELLYHRSRLILFLPKIMISQGSDDLLDQACLSAGGICTSYKNLYRDSVLEFSIVALHTVFLAGVTMVFYLQNKGYPTFMNMQTDIRACSSLLFVFSERWPEAKSYRDLFDDLLEKGEMVRRVHDEGSPAGPTSETIKNTNPGLQQVTTYQPHGTQFRSDQHSSNINDTSSAPPFSLDQDFWSHILLDIKLPATPTT</sequence>
<evidence type="ECO:0000313" key="12">
    <source>
        <dbReference type="EMBL" id="ODV84152.1"/>
    </source>
</evidence>
<evidence type="ECO:0000256" key="6">
    <source>
        <dbReference type="ARBA" id="ARBA00023163"/>
    </source>
</evidence>
<dbReference type="Gene3D" id="4.10.240.10">
    <property type="entry name" value="Zn(2)-C6 fungal-type DNA-binding domain"/>
    <property type="match status" value="1"/>
</dbReference>
<keyword evidence="13" id="KW-1185">Reference proteome</keyword>
<keyword evidence="3" id="KW-0862">Zinc</keyword>
<dbReference type="InterPro" id="IPR001138">
    <property type="entry name" value="Zn2Cys6_DnaBD"/>
</dbReference>
<dbReference type="PANTHER" id="PTHR47782:SF12">
    <property type="entry name" value="ZN(II)2CYS6 TRANSCRIPTION FACTOR (EUROFUNG)"/>
    <property type="match status" value="1"/>
</dbReference>
<feature type="compositionally biased region" description="Polar residues" evidence="9">
    <location>
        <begin position="605"/>
        <end position="622"/>
    </location>
</feature>
<dbReference type="PROSITE" id="PS50048">
    <property type="entry name" value="ZN2_CY6_FUNGAL_2"/>
    <property type="match status" value="1"/>
</dbReference>
<feature type="domain" description="Zn(2)-C6 fungal-type" evidence="11">
    <location>
        <begin position="20"/>
        <end position="49"/>
    </location>
</feature>
<dbReference type="InterPro" id="IPR007219">
    <property type="entry name" value="XnlR_reg_dom"/>
</dbReference>